<dbReference type="CDD" id="cd00570">
    <property type="entry name" value="GST_N_family"/>
    <property type="match status" value="1"/>
</dbReference>
<dbReference type="EMBL" id="VIFK01000112">
    <property type="protein sequence ID" value="TQE98933.1"/>
    <property type="molecule type" value="Genomic_DNA"/>
</dbReference>
<dbReference type="SUPFAM" id="SSF52833">
    <property type="entry name" value="Thioredoxin-like"/>
    <property type="match status" value="1"/>
</dbReference>
<evidence type="ECO:0000313" key="3">
    <source>
        <dbReference type="Proteomes" id="UP000315400"/>
    </source>
</evidence>
<evidence type="ECO:0000313" key="2">
    <source>
        <dbReference type="EMBL" id="TQE98933.1"/>
    </source>
</evidence>
<evidence type="ECO:0000259" key="1">
    <source>
        <dbReference type="PROSITE" id="PS50404"/>
    </source>
</evidence>
<protein>
    <submittedName>
        <fullName evidence="2">Glutathione S-transferase family protein</fullName>
    </submittedName>
</protein>
<sequence>MADLILHHYWPSPFAHKTRMAMGLAGLAWTSVEIPRVPPKPLLLPLTAGYRRTPVLQVGADIYCDTHNIAQVLADAEPNADERLFPGPSRGAALMLAEWVDQTLFPLAVRVVITEALDTAPPDFVQDRGDLYFGPGWTPEGLRADAPGVILQLEAGLGRLESCLAGLGRCDTRALSYGDVAAAFIAWFLRGRWSRGAELLRDRPHLCEVEAALEGLGQQPARTVSAEEALVIAERAAPQAPAGIQHRSDLAVGQSVGVRPYVQSSDPEVFGRLRALSTDRISIDHEHADVGHVAVHFPVAGYQIRPAD</sequence>
<dbReference type="Pfam" id="PF13417">
    <property type="entry name" value="GST_N_3"/>
    <property type="match status" value="1"/>
</dbReference>
<accession>A0A540VRY9</accession>
<dbReference type="AlphaFoldDB" id="A0A540VRY9"/>
<dbReference type="STRING" id="1260251.SPISAL_05445"/>
<reference evidence="2 3" key="1">
    <citation type="submission" date="2019-06" db="EMBL/GenBank/DDBJ databases">
        <title>Metagenome assembled Genome of Spiribacter salinus SL48-SHIP from the microbial mat of Salt Lake 48 (Novosibirsk region, Russia).</title>
        <authorList>
            <person name="Shipova A."/>
            <person name="Rozanov A.S."/>
            <person name="Bryanskaya A.V."/>
            <person name="Peltek S.E."/>
        </authorList>
    </citation>
    <scope>NUCLEOTIDE SEQUENCE [LARGE SCALE GENOMIC DNA]</scope>
    <source>
        <strain evidence="2">SL48-SHIP-2</strain>
    </source>
</reference>
<dbReference type="GO" id="GO:0016740">
    <property type="term" value="F:transferase activity"/>
    <property type="evidence" value="ECO:0007669"/>
    <property type="project" value="UniProtKB-KW"/>
</dbReference>
<dbReference type="InterPro" id="IPR004045">
    <property type="entry name" value="Glutathione_S-Trfase_N"/>
</dbReference>
<dbReference type="Gene3D" id="3.40.30.110">
    <property type="match status" value="2"/>
</dbReference>
<dbReference type="InterPro" id="IPR036249">
    <property type="entry name" value="Thioredoxin-like_sf"/>
</dbReference>
<organism evidence="2 3">
    <name type="scientific">Spiribacter salinus</name>
    <dbReference type="NCBI Taxonomy" id="1335746"/>
    <lineage>
        <taxon>Bacteria</taxon>
        <taxon>Pseudomonadati</taxon>
        <taxon>Pseudomonadota</taxon>
        <taxon>Gammaproteobacteria</taxon>
        <taxon>Chromatiales</taxon>
        <taxon>Ectothiorhodospiraceae</taxon>
        <taxon>Spiribacter</taxon>
    </lineage>
</organism>
<proteinExistence type="predicted"/>
<feature type="domain" description="GST N-terminal" evidence="1">
    <location>
        <begin position="2"/>
        <end position="81"/>
    </location>
</feature>
<name>A0A540VRY9_9GAMM</name>
<comment type="caution">
    <text evidence="2">The sequence shown here is derived from an EMBL/GenBank/DDBJ whole genome shotgun (WGS) entry which is preliminary data.</text>
</comment>
<dbReference type="PROSITE" id="PS50404">
    <property type="entry name" value="GST_NTER"/>
    <property type="match status" value="1"/>
</dbReference>
<gene>
    <name evidence="2" type="ORF">FKY71_11255</name>
</gene>
<dbReference type="Proteomes" id="UP000315400">
    <property type="component" value="Unassembled WGS sequence"/>
</dbReference>
<keyword evidence="2" id="KW-0808">Transferase</keyword>